<dbReference type="Gene3D" id="1.10.3730.10">
    <property type="entry name" value="ProC C-terminal domain-like"/>
    <property type="match status" value="1"/>
</dbReference>
<protein>
    <recommendedName>
        <fullName evidence="6 7">Pyrroline-5-carboxylate reductase</fullName>
        <shortName evidence="6">P5C reductase</shortName>
        <shortName evidence="6">P5CR</shortName>
        <ecNumber evidence="6 7">1.5.1.2</ecNumber>
    </recommendedName>
    <alternativeName>
        <fullName evidence="6">PCA reductase</fullName>
    </alternativeName>
</protein>
<keyword evidence="6" id="KW-0963">Cytoplasm</keyword>
<proteinExistence type="inferred from homology"/>
<dbReference type="SUPFAM" id="SSF48179">
    <property type="entry name" value="6-phosphogluconate dehydrogenase C-terminal domain-like"/>
    <property type="match status" value="1"/>
</dbReference>
<dbReference type="STRING" id="1601833.SAMN05518684_101312"/>
<dbReference type="InterPro" id="IPR028939">
    <property type="entry name" value="P5C_Rdtase_cat_N"/>
</dbReference>
<dbReference type="SUPFAM" id="SSF51735">
    <property type="entry name" value="NAD(P)-binding Rossmann-fold domains"/>
    <property type="match status" value="1"/>
</dbReference>
<dbReference type="InterPro" id="IPR029036">
    <property type="entry name" value="P5CR_dimer"/>
</dbReference>
<dbReference type="PIRSF" id="PIRSF000193">
    <property type="entry name" value="Pyrrol-5-carb_rd"/>
    <property type="match status" value="1"/>
</dbReference>
<evidence type="ECO:0000256" key="4">
    <source>
        <dbReference type="ARBA" id="ARBA00023002"/>
    </source>
</evidence>
<reference evidence="12" key="1">
    <citation type="submission" date="2016-10" db="EMBL/GenBank/DDBJ databases">
        <authorList>
            <person name="Varghese N."/>
            <person name="Submissions S."/>
        </authorList>
    </citation>
    <scope>NUCLEOTIDE SEQUENCE [LARGE SCALE GENOMIC DNA]</scope>
    <source>
        <strain evidence="12">S9</strain>
    </source>
</reference>
<dbReference type="InterPro" id="IPR036291">
    <property type="entry name" value="NAD(P)-bd_dom_sf"/>
</dbReference>
<evidence type="ECO:0000256" key="7">
    <source>
        <dbReference type="NCBIfam" id="TIGR00112"/>
    </source>
</evidence>
<dbReference type="FunFam" id="1.10.3730.10:FF:000001">
    <property type="entry name" value="Pyrroline-5-carboxylate reductase"/>
    <property type="match status" value="1"/>
</dbReference>
<comment type="subcellular location">
    <subcellularLocation>
        <location evidence="6">Cytoplasm</location>
    </subcellularLocation>
</comment>
<dbReference type="RefSeq" id="WP_093047237.1">
    <property type="nucleotide sequence ID" value="NZ_FOGT01000001.1"/>
</dbReference>
<dbReference type="GO" id="GO:0005737">
    <property type="term" value="C:cytoplasm"/>
    <property type="evidence" value="ECO:0007669"/>
    <property type="project" value="UniProtKB-SubCell"/>
</dbReference>
<accession>A0A1H9PH29</accession>
<dbReference type="EC" id="1.5.1.2" evidence="6 7"/>
<dbReference type="NCBIfam" id="TIGR00112">
    <property type="entry name" value="proC"/>
    <property type="match status" value="1"/>
</dbReference>
<comment type="similarity">
    <text evidence="1 6">Belongs to the pyrroline-5-carboxylate reductase family.</text>
</comment>
<dbReference type="PANTHER" id="PTHR11645">
    <property type="entry name" value="PYRROLINE-5-CARBOXYLATE REDUCTASE"/>
    <property type="match status" value="1"/>
</dbReference>
<dbReference type="OrthoDB" id="9805754at2"/>
<evidence type="ECO:0000313" key="12">
    <source>
        <dbReference type="Proteomes" id="UP000198571"/>
    </source>
</evidence>
<feature type="binding site" evidence="8">
    <location>
        <begin position="70"/>
        <end position="73"/>
    </location>
    <ligand>
        <name>NADP(+)</name>
        <dbReference type="ChEBI" id="CHEBI:58349"/>
    </ligand>
</feature>
<dbReference type="Proteomes" id="UP000198571">
    <property type="component" value="Unassembled WGS sequence"/>
</dbReference>
<comment type="pathway">
    <text evidence="6">Amino-acid biosynthesis; L-proline biosynthesis; L-proline from L-glutamate 5-semialdehyde: step 1/1.</text>
</comment>
<evidence type="ECO:0000259" key="9">
    <source>
        <dbReference type="Pfam" id="PF03807"/>
    </source>
</evidence>
<evidence type="ECO:0000256" key="8">
    <source>
        <dbReference type="PIRSR" id="PIRSR000193-1"/>
    </source>
</evidence>
<dbReference type="GO" id="GO:0004735">
    <property type="term" value="F:pyrroline-5-carboxylate reductase activity"/>
    <property type="evidence" value="ECO:0007669"/>
    <property type="project" value="UniProtKB-UniRule"/>
</dbReference>
<organism evidence="11 12">
    <name type="scientific">Salipaludibacillus aurantiacus</name>
    <dbReference type="NCBI Taxonomy" id="1601833"/>
    <lineage>
        <taxon>Bacteria</taxon>
        <taxon>Bacillati</taxon>
        <taxon>Bacillota</taxon>
        <taxon>Bacilli</taxon>
        <taxon>Bacillales</taxon>
        <taxon>Bacillaceae</taxon>
    </lineage>
</organism>
<dbReference type="PANTHER" id="PTHR11645:SF49">
    <property type="entry name" value="PYRROLINE-5-CARBOXYLATE REDUCTASE 1"/>
    <property type="match status" value="1"/>
</dbReference>
<feature type="binding site" evidence="8">
    <location>
        <begin position="7"/>
        <end position="12"/>
    </location>
    <ligand>
        <name>NADP(+)</name>
        <dbReference type="ChEBI" id="CHEBI:58349"/>
    </ligand>
</feature>
<keyword evidence="2 6" id="KW-0641">Proline biosynthesis</keyword>
<dbReference type="Pfam" id="PF14748">
    <property type="entry name" value="P5CR_dimer"/>
    <property type="match status" value="1"/>
</dbReference>
<dbReference type="GO" id="GO:0055129">
    <property type="term" value="P:L-proline biosynthetic process"/>
    <property type="evidence" value="ECO:0007669"/>
    <property type="project" value="UniProtKB-UniRule"/>
</dbReference>
<evidence type="ECO:0000256" key="1">
    <source>
        <dbReference type="ARBA" id="ARBA00005525"/>
    </source>
</evidence>
<gene>
    <name evidence="6" type="primary">proC</name>
    <name evidence="11" type="ORF">SAMN05518684_101312</name>
</gene>
<feature type="domain" description="Pyrroline-5-carboxylate reductase dimerisation" evidence="10">
    <location>
        <begin position="163"/>
        <end position="267"/>
    </location>
</feature>
<dbReference type="Gene3D" id="3.40.50.720">
    <property type="entry name" value="NAD(P)-binding Rossmann-like Domain"/>
    <property type="match status" value="1"/>
</dbReference>
<sequence length="282" mass="30759">MVNISILGGGSMAEALTAGWVRSGKVPSGNILASNRSNDLRLKELEETYGIKTSRSPEKIYDHGDIFILACKPKDWQKALAPFKNFLNPDTPLVSVMAGVTINSMEDFFPETQVPVMRTIPNTSAVVNASMTPYAAGKWVTADQKTSINHLFQLVGDTAEVPEQSMDAMTALTGTGPAYIYYLMESMELAAEEIGIDKKLARHLVSQTLLGAGLRVQENDLSPSILYQQIMSPGGTTEAGFKVLKEQGMQDIMINCIHRAFERSKELGGSETNALAFNKNHL</sequence>
<comment type="catalytic activity">
    <reaction evidence="6">
        <text>L-proline + NAD(+) = (S)-1-pyrroline-5-carboxylate + NADH + 2 H(+)</text>
        <dbReference type="Rhea" id="RHEA:14105"/>
        <dbReference type="ChEBI" id="CHEBI:15378"/>
        <dbReference type="ChEBI" id="CHEBI:17388"/>
        <dbReference type="ChEBI" id="CHEBI:57540"/>
        <dbReference type="ChEBI" id="CHEBI:57945"/>
        <dbReference type="ChEBI" id="CHEBI:60039"/>
        <dbReference type="EC" id="1.5.1.2"/>
    </reaction>
</comment>
<comment type="catalytic activity">
    <reaction evidence="6">
        <text>L-proline + NADP(+) = (S)-1-pyrroline-5-carboxylate + NADPH + 2 H(+)</text>
        <dbReference type="Rhea" id="RHEA:14109"/>
        <dbReference type="ChEBI" id="CHEBI:15378"/>
        <dbReference type="ChEBI" id="CHEBI:17388"/>
        <dbReference type="ChEBI" id="CHEBI:57783"/>
        <dbReference type="ChEBI" id="CHEBI:58349"/>
        <dbReference type="ChEBI" id="CHEBI:60039"/>
        <dbReference type="EC" id="1.5.1.2"/>
    </reaction>
</comment>
<dbReference type="EMBL" id="FOGT01000001">
    <property type="protein sequence ID" value="SER47467.1"/>
    <property type="molecule type" value="Genomic_DNA"/>
</dbReference>
<keyword evidence="6" id="KW-0028">Amino-acid biosynthesis</keyword>
<feature type="domain" description="Pyrroline-5-carboxylate reductase catalytic N-terminal" evidence="9">
    <location>
        <begin position="4"/>
        <end position="99"/>
    </location>
</feature>
<dbReference type="AlphaFoldDB" id="A0A1H9PH29"/>
<keyword evidence="3 6" id="KW-0521">NADP</keyword>
<keyword evidence="4 6" id="KW-0560">Oxidoreductase</keyword>
<dbReference type="InterPro" id="IPR008927">
    <property type="entry name" value="6-PGluconate_DH-like_C_sf"/>
</dbReference>
<evidence type="ECO:0000256" key="3">
    <source>
        <dbReference type="ARBA" id="ARBA00022857"/>
    </source>
</evidence>
<comment type="function">
    <text evidence="5 6">Catalyzes the reduction of 1-pyrroline-5-carboxylate (PCA) to L-proline.</text>
</comment>
<name>A0A1H9PH29_9BACI</name>
<dbReference type="UniPathway" id="UPA00098">
    <property type="reaction ID" value="UER00361"/>
</dbReference>
<keyword evidence="12" id="KW-1185">Reference proteome</keyword>
<dbReference type="InterPro" id="IPR000304">
    <property type="entry name" value="Pyrroline-COOH_reductase"/>
</dbReference>
<evidence type="ECO:0000256" key="5">
    <source>
        <dbReference type="ARBA" id="ARBA00058118"/>
    </source>
</evidence>
<evidence type="ECO:0000313" key="11">
    <source>
        <dbReference type="EMBL" id="SER47467.1"/>
    </source>
</evidence>
<evidence type="ECO:0000259" key="10">
    <source>
        <dbReference type="Pfam" id="PF14748"/>
    </source>
</evidence>
<dbReference type="HAMAP" id="MF_01925">
    <property type="entry name" value="P5C_reductase"/>
    <property type="match status" value="1"/>
</dbReference>
<evidence type="ECO:0000256" key="6">
    <source>
        <dbReference type="HAMAP-Rule" id="MF_01925"/>
    </source>
</evidence>
<evidence type="ECO:0000256" key="2">
    <source>
        <dbReference type="ARBA" id="ARBA00022650"/>
    </source>
</evidence>
<dbReference type="Pfam" id="PF03807">
    <property type="entry name" value="F420_oxidored"/>
    <property type="match status" value="1"/>
</dbReference>